<protein>
    <submittedName>
        <fullName evidence="1">Uncharacterized protein</fullName>
    </submittedName>
</protein>
<evidence type="ECO:0000313" key="2">
    <source>
        <dbReference type="Proteomes" id="UP001165065"/>
    </source>
</evidence>
<organism evidence="1 2">
    <name type="scientific">Triparma columacea</name>
    <dbReference type="NCBI Taxonomy" id="722753"/>
    <lineage>
        <taxon>Eukaryota</taxon>
        <taxon>Sar</taxon>
        <taxon>Stramenopiles</taxon>
        <taxon>Ochrophyta</taxon>
        <taxon>Bolidophyceae</taxon>
        <taxon>Parmales</taxon>
        <taxon>Triparmaceae</taxon>
        <taxon>Triparma</taxon>
    </lineage>
</organism>
<sequence length="192" mass="21613">MRFIVVPGNGGCGVDTMSANWYGWFHDAITSRGHSCLVPNWPDPYCCKRSIWEPFILNDLALGPDDVVVGHSSGALLAMRLLEGERKIKGAVLVACAHTDLGDENEKASEYFDLPWQFDKMRNNADWVVQFHSSDDHLIPVAEGRFVASEIEKGSGNAEYCYRELEGEGHFFRPCEEIMKEIDKRTGGREEE</sequence>
<dbReference type="EMBL" id="BRYA01000667">
    <property type="protein sequence ID" value="GMI28735.1"/>
    <property type="molecule type" value="Genomic_DNA"/>
</dbReference>
<dbReference type="AlphaFoldDB" id="A0A9W7L3G4"/>
<accession>A0A9W7L3G4</accession>
<dbReference type="OrthoDB" id="2369073at2759"/>
<dbReference type="Gene3D" id="3.40.50.1820">
    <property type="entry name" value="alpha/beta hydrolase"/>
    <property type="match status" value="1"/>
</dbReference>
<gene>
    <name evidence="1" type="ORF">TrCOL_g12132</name>
</gene>
<reference evidence="2" key="1">
    <citation type="journal article" date="2023" name="Commun. Biol.">
        <title>Genome analysis of Parmales, the sister group of diatoms, reveals the evolutionary specialization of diatoms from phago-mixotrophs to photoautotrophs.</title>
        <authorList>
            <person name="Ban H."/>
            <person name="Sato S."/>
            <person name="Yoshikawa S."/>
            <person name="Yamada K."/>
            <person name="Nakamura Y."/>
            <person name="Ichinomiya M."/>
            <person name="Sato N."/>
            <person name="Blanc-Mathieu R."/>
            <person name="Endo H."/>
            <person name="Kuwata A."/>
            <person name="Ogata H."/>
        </authorList>
    </citation>
    <scope>NUCLEOTIDE SEQUENCE [LARGE SCALE GENOMIC DNA]</scope>
</reference>
<dbReference type="PANTHER" id="PTHR15394:SF3">
    <property type="entry name" value="SERINE HYDROLASE RBBP9"/>
    <property type="match status" value="1"/>
</dbReference>
<evidence type="ECO:0000313" key="1">
    <source>
        <dbReference type="EMBL" id="GMI28735.1"/>
    </source>
</evidence>
<dbReference type="InterPro" id="IPR010662">
    <property type="entry name" value="RBBP9/YdeN"/>
</dbReference>
<dbReference type="Proteomes" id="UP001165065">
    <property type="component" value="Unassembled WGS sequence"/>
</dbReference>
<dbReference type="SUPFAM" id="SSF53474">
    <property type="entry name" value="alpha/beta-Hydrolases"/>
    <property type="match status" value="1"/>
</dbReference>
<keyword evidence="2" id="KW-1185">Reference proteome</keyword>
<name>A0A9W7L3G4_9STRA</name>
<dbReference type="PANTHER" id="PTHR15394">
    <property type="entry name" value="SERINE HYDROLASE RBBP9"/>
    <property type="match status" value="1"/>
</dbReference>
<proteinExistence type="predicted"/>
<dbReference type="InterPro" id="IPR029058">
    <property type="entry name" value="AB_hydrolase_fold"/>
</dbReference>
<dbReference type="GO" id="GO:0016787">
    <property type="term" value="F:hydrolase activity"/>
    <property type="evidence" value="ECO:0007669"/>
    <property type="project" value="InterPro"/>
</dbReference>
<dbReference type="Pfam" id="PF06821">
    <property type="entry name" value="Ser_hydrolase"/>
    <property type="match status" value="1"/>
</dbReference>
<comment type="caution">
    <text evidence="1">The sequence shown here is derived from an EMBL/GenBank/DDBJ whole genome shotgun (WGS) entry which is preliminary data.</text>
</comment>